<dbReference type="EMBL" id="VJMH01005048">
    <property type="protein sequence ID" value="KAF0701502.1"/>
    <property type="molecule type" value="Genomic_DNA"/>
</dbReference>
<name>A0A6A4YTL0_9STRA</name>
<keyword evidence="3" id="KW-0472">Membrane</keyword>
<reference evidence="4" key="1">
    <citation type="submission" date="2019-06" db="EMBL/GenBank/DDBJ databases">
        <title>Genomics analysis of Aphanomyces spp. identifies a new class of oomycete effector associated with host adaptation.</title>
        <authorList>
            <person name="Gaulin E."/>
        </authorList>
    </citation>
    <scope>NUCLEOTIDE SEQUENCE</scope>
    <source>
        <strain evidence="4">CBS 578.67</strain>
    </source>
</reference>
<keyword evidence="2" id="KW-0813">Transport</keyword>
<evidence type="ECO:0008006" key="5">
    <source>
        <dbReference type="Google" id="ProtNLM"/>
    </source>
</evidence>
<proteinExistence type="inferred from homology"/>
<organism evidence="4">
    <name type="scientific">Aphanomyces stellatus</name>
    <dbReference type="NCBI Taxonomy" id="120398"/>
    <lineage>
        <taxon>Eukaryota</taxon>
        <taxon>Sar</taxon>
        <taxon>Stramenopiles</taxon>
        <taxon>Oomycota</taxon>
        <taxon>Saprolegniomycetes</taxon>
        <taxon>Saprolegniales</taxon>
        <taxon>Verrucalvaceae</taxon>
        <taxon>Aphanomyces</taxon>
    </lineage>
</organism>
<protein>
    <recommendedName>
        <fullName evidence="5">ABC-2 type transporter domain-containing protein</fullName>
    </recommendedName>
</protein>
<dbReference type="PANTHER" id="PTHR48042:SF11">
    <property type="entry name" value="ABC TRANSPORTER G FAMILY MEMBER 11"/>
    <property type="match status" value="1"/>
</dbReference>
<dbReference type="AlphaFoldDB" id="A0A6A4YTL0"/>
<feature type="transmembrane region" description="Helical" evidence="3">
    <location>
        <begin position="72"/>
        <end position="90"/>
    </location>
</feature>
<keyword evidence="3" id="KW-0812">Transmembrane</keyword>
<evidence type="ECO:0000256" key="2">
    <source>
        <dbReference type="ARBA" id="ARBA00022448"/>
    </source>
</evidence>
<comment type="similarity">
    <text evidence="1">Belongs to the ABC transporter superfamily. ABCG family. Eye pigment precursor importer (TC 3.A.1.204) subfamily.</text>
</comment>
<accession>A0A6A4YTL0</accession>
<feature type="transmembrane region" description="Helical" evidence="3">
    <location>
        <begin position="40"/>
        <end position="60"/>
    </location>
</feature>
<evidence type="ECO:0000256" key="1">
    <source>
        <dbReference type="ARBA" id="ARBA00005814"/>
    </source>
</evidence>
<evidence type="ECO:0000313" key="4">
    <source>
        <dbReference type="EMBL" id="KAF0701502.1"/>
    </source>
</evidence>
<sequence length="91" mass="10369">MGSVPIPREYTQDLRPSALSQLTMLMHRNSLNNIRNPGVYGVRIVMYIMLSLMVGSVYAYDTVEEDLTALLFYVQAFLVFMSVAVLPFFIE</sequence>
<dbReference type="PANTHER" id="PTHR48042">
    <property type="entry name" value="ABC TRANSPORTER G FAMILY MEMBER 11"/>
    <property type="match status" value="1"/>
</dbReference>
<keyword evidence="3" id="KW-1133">Transmembrane helix</keyword>
<evidence type="ECO:0000256" key="3">
    <source>
        <dbReference type="SAM" id="Phobius"/>
    </source>
</evidence>
<dbReference type="InterPro" id="IPR052215">
    <property type="entry name" value="Plant_ABCG"/>
</dbReference>
<feature type="non-terminal residue" evidence="4">
    <location>
        <position position="91"/>
    </location>
</feature>
<gene>
    <name evidence="4" type="ORF">As57867_008003</name>
</gene>
<comment type="caution">
    <text evidence="4">The sequence shown here is derived from an EMBL/GenBank/DDBJ whole genome shotgun (WGS) entry which is preliminary data.</text>
</comment>
<dbReference type="OrthoDB" id="66620at2759"/>